<protein>
    <submittedName>
        <fullName evidence="2">Polysaccharide pyruvyl transferase family protein</fullName>
    </submittedName>
</protein>
<evidence type="ECO:0000313" key="3">
    <source>
        <dbReference type="Proteomes" id="UP001595765"/>
    </source>
</evidence>
<dbReference type="PANTHER" id="PTHR36836">
    <property type="entry name" value="COLANIC ACID BIOSYNTHESIS PROTEIN WCAK"/>
    <property type="match status" value="1"/>
</dbReference>
<keyword evidence="2" id="KW-0808">Transferase</keyword>
<gene>
    <name evidence="2" type="ORF">ACFO3J_35495</name>
</gene>
<dbReference type="GO" id="GO:0016740">
    <property type="term" value="F:transferase activity"/>
    <property type="evidence" value="ECO:0007669"/>
    <property type="project" value="UniProtKB-KW"/>
</dbReference>
<evidence type="ECO:0000313" key="2">
    <source>
        <dbReference type="EMBL" id="MFC4036704.1"/>
    </source>
</evidence>
<dbReference type="Proteomes" id="UP001595765">
    <property type="component" value="Unassembled WGS sequence"/>
</dbReference>
<sequence length="404" mass="42015">MGIDRLLLIADAGGLGDGDRWHVGDEAMLAGTIGWLRTAAPGTELVVASSSPEWTRRIHGVDAVPCLDFGDDSDTAASIAHYRAVIGAFGPAAAMSDMSGAAPPPFVTALRAADAVLFCGAGNLCSAFPNRLYERITVAALARVLGRPYAFSAQTIGPLWGEADRDEVARALAGAVMVGTRDDASAALAAELGVAATPMADDALRLTAPPGAGARALIGVTLHRSPLAERPYDTGTVARALDRLAEAIGGEILFIPHFRGPGGRWSDAAAGDELAGRLSVPLRHAPWEDPVAVMRTTAACRVVLSTRYHPLVFALGSCVPALGLYQDEYHLIKMGGLMEKFDRRSWLHAADVPRGGAALGEALTALLDERATAGRPAENAPARSRILAADKAARAGLLARLAAS</sequence>
<dbReference type="PANTHER" id="PTHR36836:SF1">
    <property type="entry name" value="COLANIC ACID BIOSYNTHESIS PROTEIN WCAK"/>
    <property type="match status" value="1"/>
</dbReference>
<feature type="domain" description="Polysaccharide pyruvyl transferase" evidence="1">
    <location>
        <begin position="23"/>
        <end position="327"/>
    </location>
</feature>
<dbReference type="EMBL" id="JBHSBB010000053">
    <property type="protein sequence ID" value="MFC4036704.1"/>
    <property type="molecule type" value="Genomic_DNA"/>
</dbReference>
<proteinExistence type="predicted"/>
<reference evidence="3" key="1">
    <citation type="journal article" date="2019" name="Int. J. Syst. Evol. Microbiol.">
        <title>The Global Catalogue of Microorganisms (GCM) 10K type strain sequencing project: providing services to taxonomists for standard genome sequencing and annotation.</title>
        <authorList>
            <consortium name="The Broad Institute Genomics Platform"/>
            <consortium name="The Broad Institute Genome Sequencing Center for Infectious Disease"/>
            <person name="Wu L."/>
            <person name="Ma J."/>
        </authorList>
    </citation>
    <scope>NUCLEOTIDE SEQUENCE [LARGE SCALE GENOMIC DNA]</scope>
    <source>
        <strain evidence="3">CGMCC 4.7237</strain>
    </source>
</reference>
<comment type="caution">
    <text evidence="2">The sequence shown here is derived from an EMBL/GenBank/DDBJ whole genome shotgun (WGS) entry which is preliminary data.</text>
</comment>
<accession>A0ABV8I2I1</accession>
<name>A0ABV8I2I1_9ACTN</name>
<dbReference type="RefSeq" id="WP_386438867.1">
    <property type="nucleotide sequence ID" value="NZ_JBHSBB010000053.1"/>
</dbReference>
<organism evidence="2 3">
    <name type="scientific">Streptomyces polygonati</name>
    <dbReference type="NCBI Taxonomy" id="1617087"/>
    <lineage>
        <taxon>Bacteria</taxon>
        <taxon>Bacillati</taxon>
        <taxon>Actinomycetota</taxon>
        <taxon>Actinomycetes</taxon>
        <taxon>Kitasatosporales</taxon>
        <taxon>Streptomycetaceae</taxon>
        <taxon>Streptomyces</taxon>
    </lineage>
</organism>
<dbReference type="InterPro" id="IPR007345">
    <property type="entry name" value="Polysacch_pyruvyl_Trfase"/>
</dbReference>
<keyword evidence="3" id="KW-1185">Reference proteome</keyword>
<evidence type="ECO:0000259" key="1">
    <source>
        <dbReference type="Pfam" id="PF04230"/>
    </source>
</evidence>
<dbReference type="Pfam" id="PF04230">
    <property type="entry name" value="PS_pyruv_trans"/>
    <property type="match status" value="1"/>
</dbReference>